<keyword evidence="2" id="KW-1185">Reference proteome</keyword>
<comment type="caution">
    <text evidence="1">The sequence shown here is derived from an EMBL/GenBank/DDBJ whole genome shotgun (WGS) entry which is preliminary data.</text>
</comment>
<organism evidence="1 2">
    <name type="scientific">Lasiodiplodia mahajangana</name>
    <dbReference type="NCBI Taxonomy" id="1108764"/>
    <lineage>
        <taxon>Eukaryota</taxon>
        <taxon>Fungi</taxon>
        <taxon>Dikarya</taxon>
        <taxon>Ascomycota</taxon>
        <taxon>Pezizomycotina</taxon>
        <taxon>Dothideomycetes</taxon>
        <taxon>Dothideomycetes incertae sedis</taxon>
        <taxon>Botryosphaeriales</taxon>
        <taxon>Botryosphaeriaceae</taxon>
        <taxon>Lasiodiplodia</taxon>
    </lineage>
</organism>
<dbReference type="EMBL" id="JAPUUL010000612">
    <property type="protein sequence ID" value="KAJ8129976.1"/>
    <property type="molecule type" value="Genomic_DNA"/>
</dbReference>
<gene>
    <name evidence="1" type="ORF">O1611_g3651</name>
</gene>
<sequence length="2226" mass="243243">MSNKHYNEPIAVIGSACRFAGGVNSPAQLWKLLEKPRDVLKEIPASRFNVDGFYNTDGSYHGHNNVRHSYLLDDDVRAFNAQFFGIKPVEARAMDPQQRLLLEVVYEGLESAGLTLQGLKGSDTAVYVGLMCNDYEFLAFRDLNTLPTYQATGAARSIMSNRISYFFDWHGPSVTIDTACSSSLYAVHYAAQALRSGTSRTAVACGSNLILGPENYITESSLKMLSPESRSRMWDEAANGYARGEGVATVVLKTLSAALEDGDHIECLIRETGINQDGATNGITMPSATAQADLIRQTYARAGLDPLGAGKPQYFEAHGTGTPAGDPIEAEAISSSFFHTENAKAESSASGSEYKNLYVGSIKTVLGHTEGTAGVASMMKASLALQHRKVPPNMLFNRLSPAVKPFYTNLEIPITAKDWPDVESGQSRRASVNSFGFGGANAHAILESFDDGFRYSNSNVIEDVVLGPYVFSAATEKSLEALLEAYSSFLEENQETVKGRDLAWTLRERRSTLSCRLSFPAGSLSELKSSIDSKLKDHREQKKPLATRSSITNAPRILGVFTGQGAQYARMGAELLEKSALARNIIEKLETYLASLPEKERPEWSLAAELAAAPEASRLDQAALSQPLCTALQIVLVDLLREAGVEFSGVIGHSSGEIGAAYAAGYLSARDALLIAYYRGLHAAKATSPNGVDIQGAMLAVGTSMEDAEDILGEFAGSATLAACNSSASVTISGDQDAIEELETIFGDENRFRRKLRVDKAYHSSHMLPCSQPYIDSLRRCGVEVRESSSSCTWYSTVYGNLDMRAAEATSKLSDGTYWSDNMVRPVLFYQGLVKALGADTFDLALEVGPHSALKGPATQTIGEVLQSELPYQGVLARGSNAVRTFSDALGFLWSHEGTPYVKLEAFEAAATARTGDYRVVKNLPTYRWDHDQLYWHESRRSRHMRTRKDLVHPLLGHEDPDSAPHNRRWRNVLKERELPWLSGHQLQGKTVFPATGYVSILLEAARRLVDQNENARLIEISNFEIHRATAFDDDDAGIETLIAMEDIQNDDERHSIKARFTFSTAVGKEADSLTKVATAATEIFLGEADTELLPDQQSDPANLVEVSEDRFYGVMGELGYGYSGQFRTLSNLKRKLNTAVGRVGISQLDEHAPLLGHPGTLDCALQAILLAFSYPGDGQLWSLHVPTAIRRIRVNPALCGSAWNDAGSVPIRATTYGMKGAGLLGDAEIFGGDSKHAAVQMEGLRAVPFVGATAADDDKMFARVRWANMSADGEEATKDSSTTPFEQGIVASVERTALFYLRKFVRELPSDHQAYKDPTFASWLKFGRHMTSLVDAGRHKHARKEWANDTIEDVMAAAAPYTDTIDMRIIMATANAMPRVLTGEENILEHLLPTGYLDEYYVNAVGFKQSAEWLGRVVHQMTHRYPNMNILEVGAGTGGATKHMLKHIGKDGFSSFTYTDISTGFFEQAAQVFAPYKSRMIFKALDASTDPVSQGFAAGSYDLIVGWFIIHATPKLEKTLRNLRRLLRPGGHLVVGEWVSQDWTRDGFVFGTMPGWWTGRDEGRELSPCVAAEHWDEVLRNSGFSGVDVITPEESFHGTHQAAIFVSQAVDDTVNYLRQPTSSPVPEAHAQSLPLEDLVLVGGSSLRSSRLVAELKTTLGRFTSDIKSFKALADVPFEEVFSNTTVVCLSELDKPIFDNLDSVSFDAFKRLVASEHSLLWVTRGRRTGDEPARNMGISFVQTASHEVPGLKVQCIDFEGTSKIDARAIADAVLRFQYLSTRSQSHKIADLLWSIEPEVVVDVEGRELIPRLEPDSDANARYNSFKRTVTQNVDVAKSGVVVYKDEKSNYTLHEEHSLSDLVGATADSLELRVHQAVLAPLQTPVGPRFVTLGEDSISGTRYIALVDKLASTVIIPESAAVRWNLPLETSSHVQLALIAARLSADAILQHTVQGENVAIHNATGLVADAISRAANEKAVEVTFIVSSIAGDSISQALSPIVVPPYASEREIRKLLPADLSLFVSFTRAAKDSALLCSLPPHCRVEEVVSPTWGAESSFSVAPEANARLGAKLQALVEYVQRNCTDLQQQAGLVQLVSPAALNESHTHDESAVLSWAEAALVPARVKRLDSKLLFNKDKTYWLVGLSRDLGLSICDWMISGGARHLVISSRNPKVDPTWLDDCRRQGVEVKVVANDITDASAVEGVYKTIRSTLPPLGGIMQGRRQS</sequence>
<evidence type="ECO:0000313" key="1">
    <source>
        <dbReference type="EMBL" id="KAJ8129976.1"/>
    </source>
</evidence>
<accession>A0ACC2JRC7</accession>
<dbReference type="Proteomes" id="UP001153332">
    <property type="component" value="Unassembled WGS sequence"/>
</dbReference>
<protein>
    <submittedName>
        <fullName evidence="1">Uncharacterized protein</fullName>
    </submittedName>
</protein>
<proteinExistence type="predicted"/>
<reference evidence="1" key="1">
    <citation type="submission" date="2022-12" db="EMBL/GenBank/DDBJ databases">
        <title>Genome Sequence of Lasiodiplodia mahajangana.</title>
        <authorList>
            <person name="Buettner E."/>
        </authorList>
    </citation>
    <scope>NUCLEOTIDE SEQUENCE</scope>
    <source>
        <strain evidence="1">VT137</strain>
    </source>
</reference>
<evidence type="ECO:0000313" key="2">
    <source>
        <dbReference type="Proteomes" id="UP001153332"/>
    </source>
</evidence>
<name>A0ACC2JRC7_9PEZI</name>